<organism evidence="2 3">
    <name type="scientific">Pseudoflavonifractor capillosus ATCC 29799</name>
    <dbReference type="NCBI Taxonomy" id="411467"/>
    <lineage>
        <taxon>Bacteria</taxon>
        <taxon>Bacillati</taxon>
        <taxon>Bacillota</taxon>
        <taxon>Clostridia</taxon>
        <taxon>Eubacteriales</taxon>
        <taxon>Oscillospiraceae</taxon>
        <taxon>Pseudoflavonifractor</taxon>
    </lineage>
</organism>
<evidence type="ECO:0000256" key="1">
    <source>
        <dbReference type="SAM" id="MobiDB-lite"/>
    </source>
</evidence>
<feature type="compositionally biased region" description="Acidic residues" evidence="1">
    <location>
        <begin position="13"/>
        <end position="31"/>
    </location>
</feature>
<dbReference type="AlphaFoldDB" id="A6P047"/>
<accession>A6P047</accession>
<sequence>MYEVDVSDTGPVSEDEDILNYDDVDDPDAYL</sequence>
<keyword evidence="3" id="KW-1185">Reference proteome</keyword>
<proteinExistence type="predicted"/>
<feature type="region of interest" description="Disordered" evidence="1">
    <location>
        <begin position="1"/>
        <end position="31"/>
    </location>
</feature>
<evidence type="ECO:0000313" key="2">
    <source>
        <dbReference type="EMBL" id="EDM98325.1"/>
    </source>
</evidence>
<name>A6P047_9FIRM</name>
<evidence type="ECO:0000313" key="3">
    <source>
        <dbReference type="Proteomes" id="UP000003639"/>
    </source>
</evidence>
<comment type="caution">
    <text evidence="2">The sequence shown here is derived from an EMBL/GenBank/DDBJ whole genome shotgun (WGS) entry which is preliminary data.</text>
</comment>
<reference evidence="2 3" key="2">
    <citation type="submission" date="2007-06" db="EMBL/GenBank/DDBJ databases">
        <title>Draft genome sequence of Pseudoflavonifractor capillosus ATCC 29799.</title>
        <authorList>
            <person name="Sudarsanam P."/>
            <person name="Ley R."/>
            <person name="Guruge J."/>
            <person name="Turnbaugh P.J."/>
            <person name="Mahowald M."/>
            <person name="Liep D."/>
            <person name="Gordon J."/>
        </authorList>
    </citation>
    <scope>NUCLEOTIDE SEQUENCE [LARGE SCALE GENOMIC DNA]</scope>
    <source>
        <strain evidence="2 3">ATCC 29799</strain>
    </source>
</reference>
<dbReference type="Proteomes" id="UP000003639">
    <property type="component" value="Unassembled WGS sequence"/>
</dbReference>
<protein>
    <submittedName>
        <fullName evidence="2">Uncharacterized protein</fullName>
    </submittedName>
</protein>
<reference evidence="2 3" key="1">
    <citation type="submission" date="2007-04" db="EMBL/GenBank/DDBJ databases">
        <authorList>
            <person name="Fulton L."/>
            <person name="Clifton S."/>
            <person name="Fulton B."/>
            <person name="Xu J."/>
            <person name="Minx P."/>
            <person name="Pepin K.H."/>
            <person name="Johnson M."/>
            <person name="Thiruvilangam P."/>
            <person name="Bhonagiri V."/>
            <person name="Nash W.E."/>
            <person name="Mardis E.R."/>
            <person name="Wilson R.K."/>
        </authorList>
    </citation>
    <scope>NUCLEOTIDE SEQUENCE [LARGE SCALE GENOMIC DNA]</scope>
    <source>
        <strain evidence="2 3">ATCC 29799</strain>
    </source>
</reference>
<gene>
    <name evidence="2" type="ORF">BACCAP_03855</name>
</gene>
<dbReference type="EMBL" id="AAXG02000039">
    <property type="protein sequence ID" value="EDM98325.1"/>
    <property type="molecule type" value="Genomic_DNA"/>
</dbReference>